<evidence type="ECO:0000256" key="2">
    <source>
        <dbReference type="SAM" id="SignalP"/>
    </source>
</evidence>
<reference evidence="4 5" key="1">
    <citation type="submission" date="2024-01" db="EMBL/GenBank/DDBJ databases">
        <title>Pedobacter sp. nov., isolated from fresh soil.</title>
        <authorList>
            <person name="Le N.T.T."/>
        </authorList>
    </citation>
    <scope>NUCLEOTIDE SEQUENCE [LARGE SCALE GENOMIC DNA]</scope>
    <source>
        <strain evidence="4 5">KR3-3</strain>
    </source>
</reference>
<dbReference type="RefSeq" id="WP_330108748.1">
    <property type="nucleotide sequence ID" value="NZ_JAZDQT010000003.1"/>
</dbReference>
<gene>
    <name evidence="4" type="ORF">VRU48_15050</name>
</gene>
<name>A0ABU7IAD7_9SPHI</name>
<dbReference type="InterPro" id="IPR045619">
    <property type="entry name" value="DUF6443"/>
</dbReference>
<dbReference type="PANTHER" id="PTHR32305:SF15">
    <property type="entry name" value="PROTEIN RHSA-RELATED"/>
    <property type="match status" value="1"/>
</dbReference>
<comment type="caution">
    <text evidence="4">The sequence shown here is derived from an EMBL/GenBank/DDBJ whole genome shotgun (WGS) entry which is preliminary data.</text>
</comment>
<sequence>MKIRNILFSILVLSSLKGLAQSPSGDKNYTMETIVKVAGKTDASMLIGLPVGQANRTIQYVDGLGRPVQTVQWKASPLQRDLVQVTEYDALGRETKKYLPYAEQSSADGSFKANAVANQAGFYGAGSGWDANVAKTAYPYGISVMEPSPLGRVLEQGAPGAAWQPYSAGIAGSGHTAKKVRAINGLNEVRMWNVTTSGAISSSFYTKGSLYKTIDRNENWIGGLSGTTEVFEDTEENPILKRVWQDETTSLDTYYIYDVYGNLAYVIPPAVLATSFSESDAVFKNYIYGYHYDGRNRLIEKKIPGKGWDYLVYNKLDQIVLTQDSVQRSNAQWSFIKYDALGRTIMTGILGSEVARDSWQYSVDIHPVLWENRESNGGTDYTNNAIPAAGISKWAVLSYYDDYAFLGMGATLPPSSSISTKTRGLETGNRIYHDDGAGSEWALTYYDEDGRVKETIAQNHLGGTDRVTNTWNFASELTSTERAHIKGVNTTVIANAYTYDHMGRKILAKENINLQGEVVLSKDDYNEISQLIRRSMHSTDGGMNFLQHSDFTFNERDWPKSTISNQFSMLLKYEDGTVPQYNGNISGQLWGSGNSFPNSFVYSYDKLNRLTNGSSSGIAMSETLSYDNMGNITSLSRDGGMAGSYSYIGNKLISINGGPLATGTYTYDGNGNTTTDGRNGATITYNYLNLPTSVVKTGANLNYIYDAIGTKLKKINNITSETVDYINGIQYLNGSIDFIQTENGIARNNGGNYSYEYNLTDHLGNVRYSFYKHPTAGNLQQRQADNYYPFGLRKIDFSGNNKYLYNGKELQEELGQYDYGSRLYDPYIGRFTTIDPQAETYVNWSGYLYAGNDPVRYEDKNGEGPGDKIMGYLNGFADNVLGSNFRAQYKPKNVNDYNQALRNADNISLVVAAGLMADGTINVAAGGTGLLASGGLALTGVGAPVAGVSATGSGVLLGKGTVELAAGSFIMANALKNKQKGYASTDSSKKPPNPDGAKGKPDHQEKVKELAEKAKKENPGKRVETEKKIHNEKSNRRPDVQVVDPESNKTTKVYEAERRPNSKRNKKREEEYNRLNIPNETHKVGN</sequence>
<dbReference type="InterPro" id="IPR050708">
    <property type="entry name" value="T6SS_VgrG/RHS"/>
</dbReference>
<organism evidence="4 5">
    <name type="scientific">Pedobacter albus</name>
    <dbReference type="NCBI Taxonomy" id="3113905"/>
    <lineage>
        <taxon>Bacteria</taxon>
        <taxon>Pseudomonadati</taxon>
        <taxon>Bacteroidota</taxon>
        <taxon>Sphingobacteriia</taxon>
        <taxon>Sphingobacteriales</taxon>
        <taxon>Sphingobacteriaceae</taxon>
        <taxon>Pedobacter</taxon>
    </lineage>
</organism>
<feature type="compositionally biased region" description="Basic and acidic residues" evidence="1">
    <location>
        <begin position="997"/>
        <end position="1039"/>
    </location>
</feature>
<evidence type="ECO:0000256" key="1">
    <source>
        <dbReference type="SAM" id="MobiDB-lite"/>
    </source>
</evidence>
<keyword evidence="5" id="KW-1185">Reference proteome</keyword>
<evidence type="ECO:0000259" key="3">
    <source>
        <dbReference type="Pfam" id="PF20041"/>
    </source>
</evidence>
<dbReference type="PANTHER" id="PTHR32305">
    <property type="match status" value="1"/>
</dbReference>
<feature type="domain" description="DUF6443" evidence="3">
    <location>
        <begin position="39"/>
        <end position="170"/>
    </location>
</feature>
<feature type="signal peptide" evidence="2">
    <location>
        <begin position="1"/>
        <end position="20"/>
    </location>
</feature>
<protein>
    <submittedName>
        <fullName evidence="4">DUF6443 domain-containing protein</fullName>
    </submittedName>
</protein>
<dbReference type="EMBL" id="JAZDQT010000003">
    <property type="protein sequence ID" value="MEE1946440.1"/>
    <property type="molecule type" value="Genomic_DNA"/>
</dbReference>
<evidence type="ECO:0000313" key="5">
    <source>
        <dbReference type="Proteomes" id="UP001336835"/>
    </source>
</evidence>
<accession>A0ABU7IAD7</accession>
<proteinExistence type="predicted"/>
<dbReference type="Gene3D" id="2.180.10.10">
    <property type="entry name" value="RHS repeat-associated core"/>
    <property type="match status" value="1"/>
</dbReference>
<evidence type="ECO:0000313" key="4">
    <source>
        <dbReference type="EMBL" id="MEE1946440.1"/>
    </source>
</evidence>
<dbReference type="InterPro" id="IPR022385">
    <property type="entry name" value="Rhs_assc_core"/>
</dbReference>
<dbReference type="NCBIfam" id="TIGR03696">
    <property type="entry name" value="Rhs_assc_core"/>
    <property type="match status" value="1"/>
</dbReference>
<feature type="compositionally biased region" description="Basic and acidic residues" evidence="1">
    <location>
        <begin position="1046"/>
        <end position="1060"/>
    </location>
</feature>
<dbReference type="Pfam" id="PF20041">
    <property type="entry name" value="DUF6443"/>
    <property type="match status" value="1"/>
</dbReference>
<feature type="chain" id="PRO_5045844896" evidence="2">
    <location>
        <begin position="21"/>
        <end position="1086"/>
    </location>
</feature>
<feature type="region of interest" description="Disordered" evidence="1">
    <location>
        <begin position="981"/>
        <end position="1086"/>
    </location>
</feature>
<keyword evidence="2" id="KW-0732">Signal</keyword>
<dbReference type="Proteomes" id="UP001336835">
    <property type="component" value="Unassembled WGS sequence"/>
</dbReference>